<dbReference type="AlphaFoldDB" id="A0A319DSP4"/>
<dbReference type="InterPro" id="IPR022085">
    <property type="entry name" value="OpdG"/>
</dbReference>
<protein>
    <submittedName>
        <fullName evidence="1">Uncharacterized protein</fullName>
    </submittedName>
</protein>
<evidence type="ECO:0000313" key="2">
    <source>
        <dbReference type="Proteomes" id="UP000248423"/>
    </source>
</evidence>
<proteinExistence type="predicted"/>
<reference evidence="1 2" key="1">
    <citation type="submission" date="2018-02" db="EMBL/GenBank/DDBJ databases">
        <title>The genomes of Aspergillus section Nigri reveals drivers in fungal speciation.</title>
        <authorList>
            <consortium name="DOE Joint Genome Institute"/>
            <person name="Vesth T.C."/>
            <person name="Nybo J."/>
            <person name="Theobald S."/>
            <person name="Brandl J."/>
            <person name="Frisvad J.C."/>
            <person name="Nielsen K.F."/>
            <person name="Lyhne E.K."/>
            <person name="Kogle M.E."/>
            <person name="Kuo A."/>
            <person name="Riley R."/>
            <person name="Clum A."/>
            <person name="Nolan M."/>
            <person name="Lipzen A."/>
            <person name="Salamov A."/>
            <person name="Henrissat B."/>
            <person name="Wiebenga A."/>
            <person name="De vries R.P."/>
            <person name="Grigoriev I.V."/>
            <person name="Mortensen U.H."/>
            <person name="Andersen M.R."/>
            <person name="Baker S.E."/>
        </authorList>
    </citation>
    <scope>NUCLEOTIDE SEQUENCE [LARGE SCALE GENOMIC DNA]</scope>
    <source>
        <strain evidence="1 2">CBS 121057</strain>
    </source>
</reference>
<dbReference type="InterPro" id="IPR053204">
    <property type="entry name" value="Oxopyrrolidines_Biosynth-assoc"/>
</dbReference>
<gene>
    <name evidence="1" type="ORF">BO78DRAFT_424482</name>
</gene>
<dbReference type="STRING" id="1448318.A0A319DSP4"/>
<evidence type="ECO:0000313" key="1">
    <source>
        <dbReference type="EMBL" id="PYI00450.1"/>
    </source>
</evidence>
<accession>A0A319DSP4</accession>
<dbReference type="PANTHER" id="PTHR38797:SF4">
    <property type="entry name" value="NUCLEAR PORE COMPLEX PROTEIN NUP85"/>
    <property type="match status" value="1"/>
</dbReference>
<dbReference type="Pfam" id="PF12311">
    <property type="entry name" value="DUF3632"/>
    <property type="match status" value="1"/>
</dbReference>
<dbReference type="Proteomes" id="UP000248423">
    <property type="component" value="Unassembled WGS sequence"/>
</dbReference>
<organism evidence="1 2">
    <name type="scientific">Aspergillus sclerotiicarbonarius (strain CBS 121057 / IBT 28362)</name>
    <dbReference type="NCBI Taxonomy" id="1448318"/>
    <lineage>
        <taxon>Eukaryota</taxon>
        <taxon>Fungi</taxon>
        <taxon>Dikarya</taxon>
        <taxon>Ascomycota</taxon>
        <taxon>Pezizomycotina</taxon>
        <taxon>Eurotiomycetes</taxon>
        <taxon>Eurotiomycetidae</taxon>
        <taxon>Eurotiales</taxon>
        <taxon>Aspergillaceae</taxon>
        <taxon>Aspergillus</taxon>
        <taxon>Aspergillus subgen. Circumdati</taxon>
    </lineage>
</organism>
<keyword evidence="2" id="KW-1185">Reference proteome</keyword>
<dbReference type="VEuPathDB" id="FungiDB:BO78DRAFT_424482"/>
<dbReference type="OrthoDB" id="3350591at2759"/>
<sequence length="272" mass="31197">MSSLNLQWNGIKESKDDAIETKVFEIVAKWLKSDELLHPLNEHAKDLYKLLGEPHYTNYDGRKSFLDVIMEIAEQIPHADRAQDRLASLFKKISQCDRVALPQGAVGTYVYCMNGFETVLKDREARERLFPAEKAHFVNSRAFIARLCANGSYEGHNWVITSMRTAFEDKERPSDEDYPFIVQGAAMFIIHAGQWVHQKIVQGKEHSWEHFRRVEEVGELYGGDSLGYKRWKFWQDGFGKAILSGDIIGAPRDHANQAYRLMVAFDSILGTK</sequence>
<name>A0A319DSP4_ASPSB</name>
<dbReference type="EMBL" id="KZ826451">
    <property type="protein sequence ID" value="PYI00450.1"/>
    <property type="molecule type" value="Genomic_DNA"/>
</dbReference>
<dbReference type="PANTHER" id="PTHR38797">
    <property type="entry name" value="NUCLEAR PORE COMPLEX PROTEIN NUP85-RELATED"/>
    <property type="match status" value="1"/>
</dbReference>